<comment type="caution">
    <text evidence="3">The sequence shown here is derived from an EMBL/GenBank/DDBJ whole genome shotgun (WGS) entry which is preliminary data.</text>
</comment>
<protein>
    <submittedName>
        <fullName evidence="3">Fructosamine-3-kinase</fullName>
    </submittedName>
</protein>
<dbReference type="AlphaFoldDB" id="G9WEP2"/>
<dbReference type="Gene3D" id="3.90.1200.10">
    <property type="match status" value="1"/>
</dbReference>
<feature type="transmembrane region" description="Helical" evidence="2">
    <location>
        <begin position="260"/>
        <end position="278"/>
    </location>
</feature>
<dbReference type="PIRSF" id="PIRSF006221">
    <property type="entry name" value="Ketosamine-3-kinase"/>
    <property type="match status" value="1"/>
</dbReference>
<dbReference type="PANTHER" id="PTHR12149">
    <property type="entry name" value="FRUCTOSAMINE 3 KINASE-RELATED PROTEIN"/>
    <property type="match status" value="1"/>
</dbReference>
<dbReference type="Proteomes" id="UP000004959">
    <property type="component" value="Chromosome"/>
</dbReference>
<dbReference type="SUPFAM" id="SSF56112">
    <property type="entry name" value="Protein kinase-like (PK-like)"/>
    <property type="match status" value="1"/>
</dbReference>
<keyword evidence="2" id="KW-0472">Membrane</keyword>
<dbReference type="eggNOG" id="COG3001">
    <property type="taxonomic scope" value="Bacteria"/>
</dbReference>
<evidence type="ECO:0000256" key="1">
    <source>
        <dbReference type="PIRNR" id="PIRNR006221"/>
    </source>
</evidence>
<dbReference type="STRING" id="336988.NT96_03640"/>
<evidence type="ECO:0000313" key="3">
    <source>
        <dbReference type="EMBL" id="EHN58215.1"/>
    </source>
</evidence>
<dbReference type="RefSeq" id="WP_007744328.1">
    <property type="nucleotide sequence ID" value="NZ_CM001398.1"/>
</dbReference>
<accession>G9WEP2</accession>
<reference evidence="3 4" key="1">
    <citation type="journal article" date="2012" name="PLoS ONE">
        <title>Functional divergence in the genus oenococcus as predicted by genome sequencing of the newly-described species, Oenococcus kitaharae.</title>
        <authorList>
            <person name="Borneman A.R."/>
            <person name="McCarthy J.M."/>
            <person name="Chambers P.J."/>
            <person name="Bartowsky E.J."/>
        </authorList>
    </citation>
    <scope>NUCLEOTIDE SEQUENCE [LARGE SCALE GENOMIC DNA]</scope>
    <source>
        <strain evidence="4">DSM17330</strain>
    </source>
</reference>
<evidence type="ECO:0000256" key="2">
    <source>
        <dbReference type="SAM" id="Phobius"/>
    </source>
</evidence>
<dbReference type="InterPro" id="IPR016477">
    <property type="entry name" value="Fructo-/Ketosamine-3-kinase"/>
</dbReference>
<keyword evidence="4" id="KW-1185">Reference proteome</keyword>
<gene>
    <name evidence="3" type="ORF">OKIT_0086</name>
</gene>
<keyword evidence="2" id="KW-1133">Transmembrane helix</keyword>
<dbReference type="Gene3D" id="3.30.200.20">
    <property type="entry name" value="Phosphorylase Kinase, domain 1"/>
    <property type="match status" value="1"/>
</dbReference>
<comment type="similarity">
    <text evidence="1">Belongs to the fructosamine kinase family.</text>
</comment>
<keyword evidence="1" id="KW-0808">Transferase</keyword>
<dbReference type="HOGENOM" id="CLU_036517_0_1_9"/>
<evidence type="ECO:0000313" key="4">
    <source>
        <dbReference type="Proteomes" id="UP000004959"/>
    </source>
</evidence>
<dbReference type="InterPro" id="IPR011009">
    <property type="entry name" value="Kinase-like_dom_sf"/>
</dbReference>
<dbReference type="EMBL" id="AFVZ01000001">
    <property type="protein sequence ID" value="EHN58215.1"/>
    <property type="molecule type" value="Genomic_DNA"/>
</dbReference>
<proteinExistence type="inferred from homology"/>
<dbReference type="Pfam" id="PF03881">
    <property type="entry name" value="Fructosamin_kin"/>
    <property type="match status" value="1"/>
</dbReference>
<keyword evidence="2" id="KW-0812">Transmembrane</keyword>
<organism evidence="3 4">
    <name type="scientific">Oenococcus kitaharae DSM 17330</name>
    <dbReference type="NCBI Taxonomy" id="1045004"/>
    <lineage>
        <taxon>Bacteria</taxon>
        <taxon>Bacillati</taxon>
        <taxon>Bacillota</taxon>
        <taxon>Bacilli</taxon>
        <taxon>Lactobacillales</taxon>
        <taxon>Lactobacillaceae</taxon>
        <taxon>Oenococcus</taxon>
    </lineage>
</organism>
<dbReference type="GO" id="GO:0016301">
    <property type="term" value="F:kinase activity"/>
    <property type="evidence" value="ECO:0007669"/>
    <property type="project" value="UniProtKB-UniRule"/>
</dbReference>
<name>G9WEP2_9LACO</name>
<keyword evidence="1 3" id="KW-0418">Kinase</keyword>
<dbReference type="PATRIC" id="fig|1045004.4.peg.87"/>
<sequence length="288" mass="32929">MFTLSREFLQKVPTDSPVVDFQEVHGGDINRAYALTDSQGRHYFLKVQPKSVPEFFQHEADGLHLLGQAARVPKVLALGEVGKDQWLLLEYLHTTNSGNQYALGQGLAKIHAITSPNHKFGLDSDFKAGKTIKINSWQSDWTNFFIEQRLNVLRRLLISEGKWQDDAAYNQAISIFRKLMAKRQVQPSLLHGDFWAGNFMFDADNGEAIFIDPDVYYGDSEFDIGITTVFGGFTRDFYAGYQSIRPFQTGVDQRLMFYQLYYLMVHAHLFSGSYISAYRGKLRQIISQ</sequence>
<dbReference type="PANTHER" id="PTHR12149:SF8">
    <property type="entry name" value="PROTEIN-RIBULOSAMINE 3-KINASE"/>
    <property type="match status" value="1"/>
</dbReference>
<dbReference type="OrthoDB" id="5291879at2"/>